<sequence>MKLSNDSEYYYLDTTEGKILNYTQLTDIKNTPIQFPQVFSFFTKFRFPYVNSETPNKIGFFNDI</sequence>
<accession>A0A8D9UHT4</accession>
<organism evidence="1">
    <name type="scientific">Bacteriophage sp</name>
    <dbReference type="NCBI Taxonomy" id="38018"/>
    <lineage>
        <taxon>Viruses</taxon>
    </lineage>
</organism>
<evidence type="ECO:0000313" key="1">
    <source>
        <dbReference type="EMBL" id="DAD55856.1"/>
    </source>
</evidence>
<proteinExistence type="predicted"/>
<reference evidence="1" key="1">
    <citation type="journal article" date="2021" name="Proc. Natl. Acad. Sci. U.S.A.">
        <title>A Catalog of Tens of Thousands of Viruses from Human Metagenomes Reveals Hidden Associations with Chronic Diseases.</title>
        <authorList>
            <person name="Tisza M.J."/>
            <person name="Buck C.B."/>
        </authorList>
    </citation>
    <scope>NUCLEOTIDE SEQUENCE</scope>
    <source>
        <strain evidence="1">CtOZu12</strain>
    </source>
</reference>
<protein>
    <submittedName>
        <fullName evidence="1">Uncharacterized protein</fullName>
    </submittedName>
</protein>
<dbReference type="EMBL" id="BK029940">
    <property type="protein sequence ID" value="DAD55856.1"/>
    <property type="molecule type" value="Genomic_DNA"/>
</dbReference>
<name>A0A8D9UHT4_9VIRU</name>